<keyword evidence="2" id="KW-0326">Glycosidase</keyword>
<dbReference type="GO" id="GO:0005829">
    <property type="term" value="C:cytosol"/>
    <property type="evidence" value="ECO:0007669"/>
    <property type="project" value="TreeGrafter"/>
</dbReference>
<dbReference type="SUPFAM" id="SSF53590">
    <property type="entry name" value="Nucleoside hydrolase"/>
    <property type="match status" value="1"/>
</dbReference>
<evidence type="ECO:0000256" key="1">
    <source>
        <dbReference type="ARBA" id="ARBA00022801"/>
    </source>
</evidence>
<reference evidence="4" key="1">
    <citation type="journal article" date="2021" name="PeerJ">
        <title>Extensive microbial diversity within the chicken gut microbiome revealed by metagenomics and culture.</title>
        <authorList>
            <person name="Gilroy R."/>
            <person name="Ravi A."/>
            <person name="Getino M."/>
            <person name="Pursley I."/>
            <person name="Horton D.L."/>
            <person name="Alikhan N.F."/>
            <person name="Baker D."/>
            <person name="Gharbi K."/>
            <person name="Hall N."/>
            <person name="Watson M."/>
            <person name="Adriaenssens E.M."/>
            <person name="Foster-Nyarko E."/>
            <person name="Jarju S."/>
            <person name="Secka A."/>
            <person name="Antonio M."/>
            <person name="Oren A."/>
            <person name="Chaudhuri R.R."/>
            <person name="La Ragione R."/>
            <person name="Hildebrand F."/>
            <person name="Pallen M.J."/>
        </authorList>
    </citation>
    <scope>NUCLEOTIDE SEQUENCE</scope>
    <source>
        <strain evidence="4">CHK33-5263</strain>
    </source>
</reference>
<comment type="caution">
    <text evidence="4">The sequence shown here is derived from an EMBL/GenBank/DDBJ whole genome shotgun (WGS) entry which is preliminary data.</text>
</comment>
<dbReference type="GO" id="GO:0008477">
    <property type="term" value="F:purine nucleosidase activity"/>
    <property type="evidence" value="ECO:0007669"/>
    <property type="project" value="TreeGrafter"/>
</dbReference>
<sequence length="300" mass="33109">MKKVIFDTDIGDDIDDAFALAALLAEPAAQLAGVTTVYRNTVQRAQLAAAMLYAAGASDVPVYAGENIPIKEPIRPFAWEDDRELEKKRVCQWSEEYAAYPVRTGAAEFLAESAERFGAELTVFAVGPLTNLAQAIRRYPASMKKIGEIRTMGGSFASVRPEWNILCDPEAADTVYSSGIPVYAVGLDVTMRCSLDETLLSRVAASPRATNKLLSLWYGRWSEHFRFPKSVMHDPLAVASAFTQVCRFEKPFVRADLKETRGAMLCRSTPQAGYSPVNVAEDVDRDAFYAWLEERLGCKG</sequence>
<dbReference type="InterPro" id="IPR001910">
    <property type="entry name" value="Inosine/uridine_hydrolase_dom"/>
</dbReference>
<dbReference type="Gene3D" id="3.90.245.10">
    <property type="entry name" value="Ribonucleoside hydrolase-like"/>
    <property type="match status" value="1"/>
</dbReference>
<name>A0A9D2DWD8_9FIRM</name>
<evidence type="ECO:0000259" key="3">
    <source>
        <dbReference type="Pfam" id="PF01156"/>
    </source>
</evidence>
<gene>
    <name evidence="4" type="ORF">H9812_02385</name>
</gene>
<accession>A0A9D2DWD8</accession>
<feature type="domain" description="Inosine/uridine-preferring nucleoside hydrolase" evidence="3">
    <location>
        <begin position="4"/>
        <end position="289"/>
    </location>
</feature>
<keyword evidence="1 4" id="KW-0378">Hydrolase</keyword>
<dbReference type="InterPro" id="IPR036452">
    <property type="entry name" value="Ribo_hydro-like"/>
</dbReference>
<dbReference type="PANTHER" id="PTHR12304:SF4">
    <property type="entry name" value="URIDINE NUCLEOSIDASE"/>
    <property type="match status" value="1"/>
</dbReference>
<reference evidence="4" key="2">
    <citation type="submission" date="2021-04" db="EMBL/GenBank/DDBJ databases">
        <authorList>
            <person name="Gilroy R."/>
        </authorList>
    </citation>
    <scope>NUCLEOTIDE SEQUENCE</scope>
    <source>
        <strain evidence="4">CHK33-5263</strain>
    </source>
</reference>
<dbReference type="Pfam" id="PF01156">
    <property type="entry name" value="IU_nuc_hydro"/>
    <property type="match status" value="1"/>
</dbReference>
<evidence type="ECO:0000313" key="5">
    <source>
        <dbReference type="Proteomes" id="UP000824044"/>
    </source>
</evidence>
<dbReference type="InterPro" id="IPR023186">
    <property type="entry name" value="IUNH"/>
</dbReference>
<proteinExistence type="predicted"/>
<dbReference type="PANTHER" id="PTHR12304">
    <property type="entry name" value="INOSINE-URIDINE PREFERRING NUCLEOSIDE HYDROLASE"/>
    <property type="match status" value="1"/>
</dbReference>
<protein>
    <submittedName>
        <fullName evidence="4">Nucleoside hydrolase</fullName>
    </submittedName>
</protein>
<dbReference type="AlphaFoldDB" id="A0A9D2DWD8"/>
<dbReference type="Proteomes" id="UP000824044">
    <property type="component" value="Unassembled WGS sequence"/>
</dbReference>
<evidence type="ECO:0000313" key="4">
    <source>
        <dbReference type="EMBL" id="HIZ24308.1"/>
    </source>
</evidence>
<dbReference type="GO" id="GO:0006152">
    <property type="term" value="P:purine nucleoside catabolic process"/>
    <property type="evidence" value="ECO:0007669"/>
    <property type="project" value="TreeGrafter"/>
</dbReference>
<dbReference type="EMBL" id="DXBS01000051">
    <property type="protein sequence ID" value="HIZ24308.1"/>
    <property type="molecule type" value="Genomic_DNA"/>
</dbReference>
<evidence type="ECO:0000256" key="2">
    <source>
        <dbReference type="ARBA" id="ARBA00023295"/>
    </source>
</evidence>
<organism evidence="4 5">
    <name type="scientific">Candidatus Gallimonas intestinigallinarum</name>
    <dbReference type="NCBI Taxonomy" id="2838604"/>
    <lineage>
        <taxon>Bacteria</taxon>
        <taxon>Bacillati</taxon>
        <taxon>Bacillota</taxon>
        <taxon>Clostridia</taxon>
        <taxon>Candidatus Gallimonas</taxon>
    </lineage>
</organism>